<sequence length="124" mass="13718">MLILCSRVPLSPVCVYFAPTGLGLVPTLSRAVDKPQLLNSRTEESETISPTTSSKHPPVTIVSEAWMRNKSTRPTKIHRTVSNPPIQNTQLTNPTQIPEIGFLKPITVTRRKSPKSHRDTVGTH</sequence>
<feature type="region of interest" description="Disordered" evidence="1">
    <location>
        <begin position="71"/>
        <end position="99"/>
    </location>
</feature>
<dbReference type="AlphaFoldDB" id="A0A6V7QLG5"/>
<name>A0A6V7QLG5_ANACO</name>
<feature type="compositionally biased region" description="Polar residues" evidence="1">
    <location>
        <begin position="80"/>
        <end position="96"/>
    </location>
</feature>
<accession>A0A6V7QLG5</accession>
<reference evidence="2" key="1">
    <citation type="submission" date="2020-07" db="EMBL/GenBank/DDBJ databases">
        <authorList>
            <person name="Lin J."/>
        </authorList>
    </citation>
    <scope>NUCLEOTIDE SEQUENCE</scope>
</reference>
<proteinExistence type="predicted"/>
<organism evidence="2">
    <name type="scientific">Ananas comosus var. bracteatus</name>
    <name type="common">red pineapple</name>
    <dbReference type="NCBI Taxonomy" id="296719"/>
    <lineage>
        <taxon>Eukaryota</taxon>
        <taxon>Viridiplantae</taxon>
        <taxon>Streptophyta</taxon>
        <taxon>Embryophyta</taxon>
        <taxon>Tracheophyta</taxon>
        <taxon>Spermatophyta</taxon>
        <taxon>Magnoliopsida</taxon>
        <taxon>Liliopsida</taxon>
        <taxon>Poales</taxon>
        <taxon>Bromeliaceae</taxon>
        <taxon>Bromelioideae</taxon>
        <taxon>Ananas</taxon>
    </lineage>
</organism>
<protein>
    <submittedName>
        <fullName evidence="2">Uncharacterized protein</fullName>
    </submittedName>
</protein>
<gene>
    <name evidence="2" type="ORF">CB5_LOCUS27221</name>
</gene>
<evidence type="ECO:0000256" key="1">
    <source>
        <dbReference type="SAM" id="MobiDB-lite"/>
    </source>
</evidence>
<feature type="region of interest" description="Disordered" evidence="1">
    <location>
        <begin position="36"/>
        <end position="59"/>
    </location>
</feature>
<evidence type="ECO:0000313" key="2">
    <source>
        <dbReference type="EMBL" id="CAD1844010.1"/>
    </source>
</evidence>
<dbReference type="EMBL" id="LR862137">
    <property type="protein sequence ID" value="CAD1844010.1"/>
    <property type="molecule type" value="Genomic_DNA"/>
</dbReference>